<dbReference type="SUPFAM" id="SSF55729">
    <property type="entry name" value="Acyl-CoA N-acyltransferases (Nat)"/>
    <property type="match status" value="1"/>
</dbReference>
<dbReference type="Pfam" id="PF21926">
    <property type="entry name" value="FeeM"/>
    <property type="match status" value="1"/>
</dbReference>
<organism evidence="2 3">
    <name type="scientific">Parazoarcus communis SWub3 = DSM 12120</name>
    <dbReference type="NCBI Taxonomy" id="1121029"/>
    <lineage>
        <taxon>Bacteria</taxon>
        <taxon>Pseudomonadati</taxon>
        <taxon>Pseudomonadota</taxon>
        <taxon>Betaproteobacteria</taxon>
        <taxon>Rhodocyclales</taxon>
        <taxon>Zoogloeaceae</taxon>
        <taxon>Parazoarcus</taxon>
    </lineage>
</organism>
<dbReference type="AlphaFoldDB" id="A0A323V1B7"/>
<dbReference type="InterPro" id="IPR016181">
    <property type="entry name" value="Acyl_CoA_acyltransferase"/>
</dbReference>
<name>A0A323V1B7_9RHOO</name>
<keyword evidence="3" id="KW-1185">Reference proteome</keyword>
<evidence type="ECO:0000313" key="3">
    <source>
        <dbReference type="Proteomes" id="UP000248259"/>
    </source>
</evidence>
<comment type="caution">
    <text evidence="2">The sequence shown here is derived from an EMBL/GenBank/DDBJ whole genome shotgun (WGS) entry which is preliminary data.</text>
</comment>
<sequence>MPGAVGLAVYGRLLRCDAVLPDKMVFKLAETREELEACFRLLHDAYVDAGFMVPDPSGLRVTVYHALPTTSTLMCRVGDKVVGTLSLIRESALGFPMQKIFDLTAVRQVGGKVAEVSALAIDPRFRSSSGRILLPLLKFMYDYAARQFDTRHLVIAVNPRHIGFYESVLCFRRLKQRPVAHYDFVNGAPAVGAHLDLMRAPEAFRRRYRGQPDGKNLYRYFTEVQVPNIHYPEKRFYTTTDPVMTPLLIDHFFNWRTTVFASLRPRELLLLHSIYDLPEYKHCLPPIPEDTPRTELRRRTHRRFSVMCPGNLVCRQLGMRRRLEFTVFECSESGFRVRAEKSLPVGVSGIVSIDLGANDRSVMRVTVLRQSAQDPHIALLRIDERDEAWYKFVMALGQARTHDELEDATRFI</sequence>
<reference evidence="2 3" key="1">
    <citation type="submission" date="2018-06" db="EMBL/GenBank/DDBJ databases">
        <title>Azoarcus communis strain SWub3 genome.</title>
        <authorList>
            <person name="Zorraquino Salvo V."/>
            <person name="Toubiana D."/>
            <person name="Blumwald E."/>
        </authorList>
    </citation>
    <scope>NUCLEOTIDE SEQUENCE [LARGE SCALE GENOMIC DNA]</scope>
    <source>
        <strain evidence="2 3">SWub3</strain>
    </source>
</reference>
<feature type="domain" description="N-acyl amino acid synthase FeeM catalytic core" evidence="1">
    <location>
        <begin position="37"/>
        <end position="196"/>
    </location>
</feature>
<protein>
    <recommendedName>
        <fullName evidence="1">N-acyl amino acid synthase FeeM catalytic core domain-containing protein</fullName>
    </recommendedName>
</protein>
<proteinExistence type="predicted"/>
<evidence type="ECO:0000313" key="2">
    <source>
        <dbReference type="EMBL" id="PZA18619.1"/>
    </source>
</evidence>
<dbReference type="EMBL" id="QKOE01000001">
    <property type="protein sequence ID" value="PZA18619.1"/>
    <property type="molecule type" value="Genomic_DNA"/>
</dbReference>
<dbReference type="Proteomes" id="UP000248259">
    <property type="component" value="Unassembled WGS sequence"/>
</dbReference>
<dbReference type="Gene3D" id="3.40.630.30">
    <property type="match status" value="1"/>
</dbReference>
<dbReference type="InterPro" id="IPR054597">
    <property type="entry name" value="FeeM_cat"/>
</dbReference>
<accession>A0A323V1B7</accession>
<gene>
    <name evidence="2" type="ORF">DNK49_03595</name>
</gene>
<evidence type="ECO:0000259" key="1">
    <source>
        <dbReference type="Pfam" id="PF21926"/>
    </source>
</evidence>